<comment type="caution">
    <text evidence="2">The sequence shown here is derived from an EMBL/GenBank/DDBJ whole genome shotgun (WGS) entry which is preliminary data.</text>
</comment>
<dbReference type="CDD" id="cd04480">
    <property type="entry name" value="RPA1_DBD_A_like"/>
    <property type="match status" value="1"/>
</dbReference>
<keyword evidence="3" id="KW-1185">Reference proteome</keyword>
<accession>A0A9R1VJU9</accession>
<dbReference type="AlphaFoldDB" id="A0A9R1VJU9"/>
<dbReference type="OrthoDB" id="1744497at2759"/>
<evidence type="ECO:0000259" key="1">
    <source>
        <dbReference type="Pfam" id="PF02721"/>
    </source>
</evidence>
<reference evidence="2 3" key="1">
    <citation type="journal article" date="2017" name="Nat. Commun.">
        <title>Genome assembly with in vitro proximity ligation data and whole-genome triplication in lettuce.</title>
        <authorList>
            <person name="Reyes-Chin-Wo S."/>
            <person name="Wang Z."/>
            <person name="Yang X."/>
            <person name="Kozik A."/>
            <person name="Arikit S."/>
            <person name="Song C."/>
            <person name="Xia L."/>
            <person name="Froenicke L."/>
            <person name="Lavelle D.O."/>
            <person name="Truco M.J."/>
            <person name="Xia R."/>
            <person name="Zhu S."/>
            <person name="Xu C."/>
            <person name="Xu H."/>
            <person name="Xu X."/>
            <person name="Cox K."/>
            <person name="Korf I."/>
            <person name="Meyers B.C."/>
            <person name="Michelmore R.W."/>
        </authorList>
    </citation>
    <scope>NUCLEOTIDE SEQUENCE [LARGE SCALE GENOMIC DNA]</scope>
    <source>
        <strain evidence="3">cv. Salinas</strain>
        <tissue evidence="2">Seedlings</tissue>
    </source>
</reference>
<proteinExistence type="predicted"/>
<dbReference type="PANTHER" id="PTHR47165">
    <property type="entry name" value="OS03G0429900 PROTEIN"/>
    <property type="match status" value="1"/>
</dbReference>
<name>A0A9R1VJU9_LACSA</name>
<dbReference type="Gene3D" id="2.40.50.140">
    <property type="entry name" value="Nucleic acid-binding proteins"/>
    <property type="match status" value="1"/>
</dbReference>
<dbReference type="PANTHER" id="PTHR47165:SF4">
    <property type="entry name" value="OS03G0429900 PROTEIN"/>
    <property type="match status" value="1"/>
</dbReference>
<dbReference type="Proteomes" id="UP000235145">
    <property type="component" value="Unassembled WGS sequence"/>
</dbReference>
<protein>
    <recommendedName>
        <fullName evidence="1">Replication protein A 70 kDa DNA-binding subunit B/D first OB fold domain-containing protein</fullName>
    </recommendedName>
</protein>
<dbReference type="InterPro" id="IPR012340">
    <property type="entry name" value="NA-bd_OB-fold"/>
</dbReference>
<feature type="domain" description="Replication protein A 70 kDa DNA-binding subunit B/D first OB fold" evidence="1">
    <location>
        <begin position="7"/>
        <end position="113"/>
    </location>
</feature>
<dbReference type="EMBL" id="NBSK02000004">
    <property type="protein sequence ID" value="KAJ0208597.1"/>
    <property type="molecule type" value="Genomic_DNA"/>
</dbReference>
<gene>
    <name evidence="2" type="ORF">LSAT_V11C400200520</name>
</gene>
<dbReference type="InterPro" id="IPR003871">
    <property type="entry name" value="RFA1B/D_OB_1st"/>
</dbReference>
<dbReference type="SUPFAM" id="SSF50249">
    <property type="entry name" value="Nucleic acid-binding proteins"/>
    <property type="match status" value="1"/>
</dbReference>
<evidence type="ECO:0000313" key="3">
    <source>
        <dbReference type="Proteomes" id="UP000235145"/>
    </source>
</evidence>
<organism evidence="2 3">
    <name type="scientific">Lactuca sativa</name>
    <name type="common">Garden lettuce</name>
    <dbReference type="NCBI Taxonomy" id="4236"/>
    <lineage>
        <taxon>Eukaryota</taxon>
        <taxon>Viridiplantae</taxon>
        <taxon>Streptophyta</taxon>
        <taxon>Embryophyta</taxon>
        <taxon>Tracheophyta</taxon>
        <taxon>Spermatophyta</taxon>
        <taxon>Magnoliopsida</taxon>
        <taxon>eudicotyledons</taxon>
        <taxon>Gunneridae</taxon>
        <taxon>Pentapetalae</taxon>
        <taxon>asterids</taxon>
        <taxon>campanulids</taxon>
        <taxon>Asterales</taxon>
        <taxon>Asteraceae</taxon>
        <taxon>Cichorioideae</taxon>
        <taxon>Cichorieae</taxon>
        <taxon>Lactucinae</taxon>
        <taxon>Lactuca</taxon>
    </lineage>
</organism>
<dbReference type="Pfam" id="PF02721">
    <property type="entry name" value="DUF223"/>
    <property type="match status" value="1"/>
</dbReference>
<sequence>MATSKITFIKDIDPVNSDFTIKVKVLKLWTLNSKFNENEKYSIEMILLDEQGSLIQANVFQNLFYKFEKSLREGSVYEFTTLSVAKHNPHPKSIIFSHLPNKITFIRETELKESLNFPNYIY</sequence>
<evidence type="ECO:0000313" key="2">
    <source>
        <dbReference type="EMBL" id="KAJ0208597.1"/>
    </source>
</evidence>